<protein>
    <recommendedName>
        <fullName evidence="4">NADP-dependent oxidoreductase domain-containing protein</fullName>
    </recommendedName>
</protein>
<feature type="domain" description="NADP-dependent oxidoreductase" evidence="4">
    <location>
        <begin position="31"/>
        <end position="297"/>
    </location>
</feature>
<dbReference type="PANTHER" id="PTHR11732">
    <property type="entry name" value="ALDO/KETO REDUCTASE"/>
    <property type="match status" value="1"/>
</dbReference>
<evidence type="ECO:0000259" key="4">
    <source>
        <dbReference type="Pfam" id="PF00248"/>
    </source>
</evidence>
<evidence type="ECO:0000256" key="1">
    <source>
        <dbReference type="PIRSR" id="PIRSR000097-1"/>
    </source>
</evidence>
<feature type="active site" description="Proton donor" evidence="1">
    <location>
        <position position="63"/>
    </location>
</feature>
<proteinExistence type="predicted"/>
<evidence type="ECO:0000313" key="6">
    <source>
        <dbReference type="Proteomes" id="UP000310189"/>
    </source>
</evidence>
<gene>
    <name evidence="5" type="ORF">E3P99_02887</name>
</gene>
<dbReference type="InterPro" id="IPR036812">
    <property type="entry name" value="NAD(P)_OxRdtase_dom_sf"/>
</dbReference>
<accession>A0A4V4LT26</accession>
<comment type="caution">
    <text evidence="5">The sequence shown here is derived from an EMBL/GenBank/DDBJ whole genome shotgun (WGS) entry which is preliminary data.</text>
</comment>
<organism evidence="5 6">
    <name type="scientific">Wallemia hederae</name>
    <dbReference type="NCBI Taxonomy" id="1540922"/>
    <lineage>
        <taxon>Eukaryota</taxon>
        <taxon>Fungi</taxon>
        <taxon>Dikarya</taxon>
        <taxon>Basidiomycota</taxon>
        <taxon>Wallemiomycotina</taxon>
        <taxon>Wallemiomycetes</taxon>
        <taxon>Wallemiales</taxon>
        <taxon>Wallemiaceae</taxon>
        <taxon>Wallemia</taxon>
    </lineage>
</organism>
<dbReference type="PRINTS" id="PR00069">
    <property type="entry name" value="ALDKETRDTASE"/>
</dbReference>
<evidence type="ECO:0000256" key="3">
    <source>
        <dbReference type="PIRSR" id="PIRSR000097-3"/>
    </source>
</evidence>
<dbReference type="AlphaFoldDB" id="A0A4V4LT26"/>
<sequence length="347" mass="38725">MSSSSALPYAIEMTLVNRTQKLNNGLEIPLLQLGTWELGEKTADAVYEALKSGYRGIDCASIYMNETAVGKGIKRFIDETQTPRSDLFILSKLYNNSHRKEDVEKALDVTLSDLGLEYLDAYIVHWPASFKPSADNRAWIPQDEQGVIINDDVPYRETWEAMENLLQTGKVRSIGVSNLTMDQLEDVLSYARVKPALLQVEIHPRLPQDKLVGFAQSQGIVVEGYSPFGNANALYGQENQLLQDPVLVEIAAKHGVSAATVITNWVVNRGIVTLPRSSNPQHIRANTQQIALDGEDTRKLQLLASHTRYCDLSELCGEVFFADEKTPEQIQYQSKESVRQRAISAQS</sequence>
<dbReference type="Proteomes" id="UP000310189">
    <property type="component" value="Unassembled WGS sequence"/>
</dbReference>
<dbReference type="EMBL" id="SPNW01000045">
    <property type="protein sequence ID" value="TIA87943.1"/>
    <property type="molecule type" value="Genomic_DNA"/>
</dbReference>
<dbReference type="InterPro" id="IPR020471">
    <property type="entry name" value="AKR"/>
</dbReference>
<evidence type="ECO:0000256" key="2">
    <source>
        <dbReference type="PIRSR" id="PIRSR000097-2"/>
    </source>
</evidence>
<dbReference type="GO" id="GO:0016491">
    <property type="term" value="F:oxidoreductase activity"/>
    <property type="evidence" value="ECO:0007669"/>
    <property type="project" value="InterPro"/>
</dbReference>
<reference evidence="5 6" key="1">
    <citation type="submission" date="2019-03" db="EMBL/GenBank/DDBJ databases">
        <title>Sequencing 23 genomes of Wallemia ichthyophaga.</title>
        <authorList>
            <person name="Gostincar C."/>
        </authorList>
    </citation>
    <scope>NUCLEOTIDE SEQUENCE [LARGE SCALE GENOMIC DNA]</scope>
    <source>
        <strain evidence="5 6">EXF-5753</strain>
    </source>
</reference>
<keyword evidence="6" id="KW-1185">Reference proteome</keyword>
<dbReference type="InterPro" id="IPR023210">
    <property type="entry name" value="NADP_OxRdtase_dom"/>
</dbReference>
<evidence type="ECO:0000313" key="5">
    <source>
        <dbReference type="EMBL" id="TIA87943.1"/>
    </source>
</evidence>
<dbReference type="OrthoDB" id="416253at2759"/>
<feature type="site" description="Lowers pKa of active site Tyr" evidence="3">
    <location>
        <position position="92"/>
    </location>
</feature>
<dbReference type="Pfam" id="PF00248">
    <property type="entry name" value="Aldo_ket_red"/>
    <property type="match status" value="1"/>
</dbReference>
<dbReference type="SUPFAM" id="SSF51430">
    <property type="entry name" value="NAD(P)-linked oxidoreductase"/>
    <property type="match status" value="1"/>
</dbReference>
<dbReference type="Gene3D" id="3.20.20.100">
    <property type="entry name" value="NADP-dependent oxidoreductase domain"/>
    <property type="match status" value="1"/>
</dbReference>
<name>A0A4V4LT26_9BASI</name>
<dbReference type="CDD" id="cd19071">
    <property type="entry name" value="AKR_AKR1-5-like"/>
    <property type="match status" value="1"/>
</dbReference>
<feature type="binding site" evidence="2">
    <location>
        <position position="125"/>
    </location>
    <ligand>
        <name>substrate</name>
    </ligand>
</feature>
<dbReference type="PIRSF" id="PIRSF000097">
    <property type="entry name" value="AKR"/>
    <property type="match status" value="1"/>
</dbReference>